<evidence type="ECO:0008006" key="3">
    <source>
        <dbReference type="Google" id="ProtNLM"/>
    </source>
</evidence>
<accession>A0ABT8MTS5</accession>
<dbReference type="Gene3D" id="1.10.1740.10">
    <property type="match status" value="1"/>
</dbReference>
<evidence type="ECO:0000313" key="2">
    <source>
        <dbReference type="Proteomes" id="UP001172054"/>
    </source>
</evidence>
<dbReference type="SUPFAM" id="SSF88946">
    <property type="entry name" value="Sigma2 domain of RNA polymerase sigma factors"/>
    <property type="match status" value="1"/>
</dbReference>
<organism evidence="1 2">
    <name type="scientific">Planococcus liqunii</name>
    <dbReference type="NCBI Taxonomy" id="3058394"/>
    <lineage>
        <taxon>Bacteria</taxon>
        <taxon>Bacillati</taxon>
        <taxon>Bacillota</taxon>
        <taxon>Bacilli</taxon>
        <taxon>Bacillales</taxon>
        <taxon>Caryophanaceae</taxon>
        <taxon>Planococcus</taxon>
    </lineage>
</organism>
<comment type="caution">
    <text evidence="1">The sequence shown here is derived from an EMBL/GenBank/DDBJ whole genome shotgun (WGS) entry which is preliminary data.</text>
</comment>
<dbReference type="EMBL" id="JAUJWW010000005">
    <property type="protein sequence ID" value="MDN7228130.1"/>
    <property type="molecule type" value="Genomic_DNA"/>
</dbReference>
<reference evidence="1 2" key="1">
    <citation type="submission" date="2023-06" db="EMBL/GenBank/DDBJ databases">
        <title>Novel species in genus Planococcus.</title>
        <authorList>
            <person name="Ning S."/>
        </authorList>
    </citation>
    <scope>NUCLEOTIDE SEQUENCE [LARGE SCALE GENOMIC DNA]</scope>
    <source>
        <strain evidence="1 2">N064</strain>
    </source>
</reference>
<keyword evidence="2" id="KW-1185">Reference proteome</keyword>
<proteinExistence type="predicted"/>
<dbReference type="Proteomes" id="UP001172054">
    <property type="component" value="Unassembled WGS sequence"/>
</dbReference>
<evidence type="ECO:0000313" key="1">
    <source>
        <dbReference type="EMBL" id="MDN7228130.1"/>
    </source>
</evidence>
<dbReference type="InterPro" id="IPR013325">
    <property type="entry name" value="RNA_pol_sigma_r2"/>
</dbReference>
<name>A0ABT8MTS5_9BACL</name>
<gene>
    <name evidence="1" type="ORF">QWY15_12555</name>
</gene>
<protein>
    <recommendedName>
        <fullName evidence="3">RNA polymerase sigma-70 region 2 domain-containing protein</fullName>
    </recommendedName>
</protein>
<dbReference type="RefSeq" id="WP_301726627.1">
    <property type="nucleotide sequence ID" value="NZ_JAUJWW010000005.1"/>
</dbReference>
<sequence length="55" mass="6745">MEELKRFYKGHSDRVYRSIYLPLRNKENAEDFTQEPFYRVHKNLYTFNQQAAIST</sequence>